<dbReference type="AlphaFoldDB" id="A0A8X8G8S7"/>
<proteinExistence type="predicted"/>
<dbReference type="Proteomes" id="UP000887300">
    <property type="component" value="Unassembled WGS sequence"/>
</dbReference>
<accession>A0A8X8G8S7</accession>
<gene>
    <name evidence="1" type="ORF">HF568_06815</name>
</gene>
<sequence length="68" mass="7516">MAIAIEELKRVFKYNGRTLPDPSPAMSVDSVQTLYSNQYHELASAGVTIEIIGNRQVVTFEKTLGKMG</sequence>
<organism evidence="1 2">
    <name type="scientific">Acidithiobacillus ferridurans</name>
    <dbReference type="NCBI Taxonomy" id="1232575"/>
    <lineage>
        <taxon>Bacteria</taxon>
        <taxon>Pseudomonadati</taxon>
        <taxon>Pseudomonadota</taxon>
        <taxon>Acidithiobacillia</taxon>
        <taxon>Acidithiobacillales</taxon>
        <taxon>Acidithiobacillaceae</taxon>
        <taxon>Acidithiobacillus</taxon>
    </lineage>
</organism>
<dbReference type="InterPro" id="IPR032866">
    <property type="entry name" value="Prok_Ub"/>
</dbReference>
<dbReference type="Pfam" id="PF14454">
    <property type="entry name" value="Prok_Ub"/>
    <property type="match status" value="1"/>
</dbReference>
<protein>
    <submittedName>
        <fullName evidence="1">PRTRC system protein C</fullName>
    </submittedName>
</protein>
<dbReference type="InterPro" id="IPR022289">
    <property type="entry name" value="PRTRC_protein-C"/>
</dbReference>
<dbReference type="RefSeq" id="WP_215886120.1">
    <property type="nucleotide sequence ID" value="NZ_CP134225.1"/>
</dbReference>
<name>A0A8X8G8S7_ACIFI</name>
<dbReference type="NCBIfam" id="TIGR03738">
    <property type="entry name" value="PRTRC_C"/>
    <property type="match status" value="1"/>
</dbReference>
<evidence type="ECO:0000313" key="2">
    <source>
        <dbReference type="Proteomes" id="UP000887300"/>
    </source>
</evidence>
<evidence type="ECO:0000313" key="1">
    <source>
        <dbReference type="EMBL" id="MBU2722925.1"/>
    </source>
</evidence>
<reference evidence="1" key="1">
    <citation type="journal article" date="2021" name="ISME J.">
        <title>Genomic evolution of the class Acidithiobacillia: deep-branching Proteobacteria living in extreme acidic conditions.</title>
        <authorList>
            <person name="Moya-Beltran A."/>
            <person name="Beard S."/>
            <person name="Rojas-Villalobos C."/>
            <person name="Issotta F."/>
            <person name="Gallardo Y."/>
            <person name="Ulloa R."/>
            <person name="Giaveno A."/>
            <person name="Degli Esposti M."/>
            <person name="Johnson D.B."/>
            <person name="Quatrini R."/>
        </authorList>
    </citation>
    <scope>NUCLEOTIDE SEQUENCE</scope>
    <source>
        <strain evidence="1">DSM 583</strain>
    </source>
</reference>
<dbReference type="EMBL" id="JABBHS010000198">
    <property type="protein sequence ID" value="MBU2722925.1"/>
    <property type="molecule type" value="Genomic_DNA"/>
</dbReference>
<comment type="caution">
    <text evidence="1">The sequence shown here is derived from an EMBL/GenBank/DDBJ whole genome shotgun (WGS) entry which is preliminary data.</text>
</comment>